<evidence type="ECO:0000256" key="5">
    <source>
        <dbReference type="ARBA" id="ARBA00023210"/>
    </source>
</evidence>
<comment type="caution">
    <text evidence="8">The sequence shown here is derived from an EMBL/GenBank/DDBJ whole genome shotgun (WGS) entry which is preliminary data.</text>
</comment>
<organism evidence="8 9">
    <name type="scientific">Kitasatospora aureofaciens</name>
    <name type="common">Streptomyces aureofaciens</name>
    <dbReference type="NCBI Taxonomy" id="1894"/>
    <lineage>
        <taxon>Bacteria</taxon>
        <taxon>Bacillati</taxon>
        <taxon>Actinomycetota</taxon>
        <taxon>Actinomycetes</taxon>
        <taxon>Kitasatosporales</taxon>
        <taxon>Streptomycetaceae</taxon>
        <taxon>Kitasatospora</taxon>
    </lineage>
</organism>
<keyword evidence="9" id="KW-1185">Reference proteome</keyword>
<dbReference type="EMBL" id="BMUB01000017">
    <property type="protein sequence ID" value="GGU96068.1"/>
    <property type="molecule type" value="Genomic_DNA"/>
</dbReference>
<dbReference type="Proteomes" id="UP000610124">
    <property type="component" value="Unassembled WGS sequence"/>
</dbReference>
<evidence type="ECO:0000256" key="1">
    <source>
        <dbReference type="ARBA" id="ARBA00004431"/>
    </source>
</evidence>
<comment type="subcellular location">
    <subcellularLocation>
        <location evidence="1">Cell septum</location>
    </subcellularLocation>
</comment>
<name>A0A1E7N970_KITAU</name>
<evidence type="ECO:0000256" key="4">
    <source>
        <dbReference type="ARBA" id="ARBA00022969"/>
    </source>
</evidence>
<comment type="similarity">
    <text evidence="2">Belongs to the SsgA family.</text>
</comment>
<dbReference type="Proteomes" id="UP000037395">
    <property type="component" value="Unassembled WGS sequence"/>
</dbReference>
<reference evidence="7" key="5">
    <citation type="submission" date="2020-09" db="EMBL/GenBank/DDBJ databases">
        <authorList>
            <person name="Sun Q."/>
            <person name="Ohkuma M."/>
        </authorList>
    </citation>
    <scope>NUCLEOTIDE SEQUENCE</scope>
    <source>
        <strain evidence="7">JCM 4434</strain>
    </source>
</reference>
<dbReference type="OrthoDB" id="3853096at2"/>
<dbReference type="GO" id="GO:0000917">
    <property type="term" value="P:division septum assembly"/>
    <property type="evidence" value="ECO:0007669"/>
    <property type="project" value="UniProtKB-KW"/>
</dbReference>
<gene>
    <name evidence="7" type="primary">ssgB</name>
    <name evidence="7" type="ORF">GCM10010502_57560</name>
    <name evidence="8" type="ORF">HS99_0005350</name>
</gene>
<keyword evidence="6" id="KW-0131">Cell cycle</keyword>
<dbReference type="AlphaFoldDB" id="A0A1E7N970"/>
<sequence length="134" mass="14595">MLDMELLLPSGEPVTLPTLLSYRSHDPLAVRIVFHTDGDGQVLWAFARDLLAQGLRRPSGQGDVQVWPGAVGAVGHEEVLNLALSSREGTAWLRAPLHGVAEWLERTYRLVPAGRETDGHDLDAELSRLLPGTA</sequence>
<dbReference type="GO" id="GO:0030428">
    <property type="term" value="C:cell septum"/>
    <property type="evidence" value="ECO:0007669"/>
    <property type="project" value="UniProtKB-SubCell"/>
</dbReference>
<evidence type="ECO:0000313" key="9">
    <source>
        <dbReference type="Proteomes" id="UP000037395"/>
    </source>
</evidence>
<evidence type="ECO:0000256" key="3">
    <source>
        <dbReference type="ARBA" id="ARBA00022618"/>
    </source>
</evidence>
<reference evidence="8 9" key="2">
    <citation type="submission" date="2014-07" db="EMBL/GenBank/DDBJ databases">
        <authorList>
            <person name="Zhang J.E."/>
            <person name="Yang H."/>
            <person name="Guo J."/>
            <person name="Deng Z."/>
            <person name="Luo H."/>
            <person name="Luo M."/>
            <person name="Zhao B."/>
        </authorList>
    </citation>
    <scope>NUCLEOTIDE SEQUENCE [LARGE SCALE GENOMIC DNA]</scope>
    <source>
        <strain evidence="8">ATCC 10762</strain>
        <strain evidence="9">ATCC 10762 / DSM 40127 / CCM 3239 / JCM 4008 / LMG 5968 / NBRC 12843 / NCIMB 8234 / A-377</strain>
    </source>
</reference>
<keyword evidence="4" id="KW-0749">Sporulation</keyword>
<dbReference type="Gene3D" id="2.30.31.20">
    <property type="entry name" value="Sporulation-specific cell division protein SsgB"/>
    <property type="match status" value="1"/>
</dbReference>
<dbReference type="GO" id="GO:0030435">
    <property type="term" value="P:sporulation resulting in formation of a cellular spore"/>
    <property type="evidence" value="ECO:0007669"/>
    <property type="project" value="UniProtKB-KW"/>
</dbReference>
<dbReference type="Pfam" id="PF04686">
    <property type="entry name" value="SsgA"/>
    <property type="match status" value="1"/>
</dbReference>
<proteinExistence type="inferred from homology"/>
<keyword evidence="3 7" id="KW-0132">Cell division</keyword>
<evidence type="ECO:0000256" key="2">
    <source>
        <dbReference type="ARBA" id="ARBA00009323"/>
    </source>
</evidence>
<accession>A0A1E7N970</accession>
<evidence type="ECO:0000313" key="7">
    <source>
        <dbReference type="EMBL" id="GGU96068.1"/>
    </source>
</evidence>
<dbReference type="InterPro" id="IPR038658">
    <property type="entry name" value="SsgB_sf"/>
</dbReference>
<reference evidence="7" key="1">
    <citation type="journal article" date="2014" name="Int. J. Syst. Evol. Microbiol.">
        <title>Complete genome sequence of Corynebacterium casei LMG S-19264T (=DSM 44701T), isolated from a smear-ripened cheese.</title>
        <authorList>
            <consortium name="US DOE Joint Genome Institute (JGI-PGF)"/>
            <person name="Walter F."/>
            <person name="Albersmeier A."/>
            <person name="Kalinowski J."/>
            <person name="Ruckert C."/>
        </authorList>
    </citation>
    <scope>NUCLEOTIDE SEQUENCE</scope>
    <source>
        <strain evidence="7">JCM 4434</strain>
    </source>
</reference>
<keyword evidence="5" id="KW-0717">Septation</keyword>
<evidence type="ECO:0000313" key="8">
    <source>
        <dbReference type="EMBL" id="OEV37229.1"/>
    </source>
</evidence>
<accession>A0A8H9HX12</accession>
<protein>
    <submittedName>
        <fullName evidence="7">Sporulation-specific cell division protein SsgB</fullName>
    </submittedName>
</protein>
<evidence type="ECO:0000256" key="6">
    <source>
        <dbReference type="ARBA" id="ARBA00023306"/>
    </source>
</evidence>
<dbReference type="EMBL" id="JPRF03000021">
    <property type="protein sequence ID" value="OEV37229.1"/>
    <property type="molecule type" value="Genomic_DNA"/>
</dbReference>
<dbReference type="InterPro" id="IPR006776">
    <property type="entry name" value="SsgB"/>
</dbReference>
<reference evidence="9" key="3">
    <citation type="submission" date="2016-08" db="EMBL/GenBank/DDBJ databases">
        <title>Sequencing, assembly and comparative genomics of S. aureofaciens ATCC 10762.</title>
        <authorList>
            <person name="Gradnigo J.S."/>
            <person name="Johnson N."/>
            <person name="Somerville G.A."/>
        </authorList>
    </citation>
    <scope>NUCLEOTIDE SEQUENCE [LARGE SCALE GENOMIC DNA]</scope>
    <source>
        <strain evidence="9">ATCC 10762 / DSM 40127 / CCM 3239 / JCM 4008 / LMG 5968 / NBRC 12843 / NCIMB 8234 / A-377</strain>
    </source>
</reference>
<reference evidence="8" key="4">
    <citation type="submission" date="2016-08" db="EMBL/GenBank/DDBJ databases">
        <title>Sequencing, Assembly and Comparative Genomics of S. aureofaciens ATCC 10762.</title>
        <authorList>
            <person name="Gradnigo J.S."/>
            <person name="Johnson N."/>
            <person name="Somerville G.A."/>
        </authorList>
    </citation>
    <scope>NUCLEOTIDE SEQUENCE [LARGE SCALE GENOMIC DNA]</scope>
    <source>
        <strain evidence="8">ATCC 10762</strain>
    </source>
</reference>